<feature type="compositionally biased region" description="Polar residues" evidence="1">
    <location>
        <begin position="397"/>
        <end position="428"/>
    </location>
</feature>
<sequence>MSSSRTLTTEDKTHIQMVAEVMYESAFATQRRKKFLRDAAALASGKLCLMTGDDMISYFEGQSNPKEVEYSHAHWEDQARFFYRLGVSLILGHLLPDLRQNPAECNFNIHTPYYSHFRLHGQIPRQSGIVNTIIDPVLGVNLEPELQESPLFTEWLSGQIEVPQLTDLSASQLTIYAQQGFLVSLPSEDGKPPIWKYAATPPTVDNTLPPPPAPVVNLSYGSSAVFENDTTLIDLMIGPSSIGIAENSDPYGIDCFQANQDNDRAQFGTLPHSDISYTRRSLAVPPYKQLVPDFDDVKRLNNPLLVVTAGDESRSNSIPFQVDQSSNIVHFGTPPDSNFLSTYRSLPVSPYNQLRPPVENHTSLNAPRLNVTAAEDRPCASDPFQVNQYLNSSHFHTPLNPNLTDTDQSLAFTPFTQPMSAPGYSQHQDAGPTAGFPIEGGPHHDQSWVGQPPMIGYDSVIFPNSQPRFWSGHLQHPGFEVLPNEGGSNYNQPSALPGQPPMGRNGPAMTKHSLSMWDGFAHSQTEYFPPQQTTMADVTQPVGAQVNSAQSMISRTLPGQAPGVQSRPYSHQVPGAIRVPLYSPGQGHHGNDSQFQGRLLAQLDRSWQDGDLQSGLGHLQGTAEAPPRPPPSYEASQSDFEYWLWNG</sequence>
<reference evidence="2 3" key="1">
    <citation type="submission" date="2016-06" db="EMBL/GenBank/DDBJ databases">
        <title>Evolution of pathogenesis and genome organization in the Tremellales.</title>
        <authorList>
            <person name="Cuomo C."/>
            <person name="Litvintseva A."/>
            <person name="Heitman J."/>
            <person name="Chen Y."/>
            <person name="Sun S."/>
            <person name="Springer D."/>
            <person name="Dromer F."/>
            <person name="Young S."/>
            <person name="Zeng Q."/>
            <person name="Chapman S."/>
            <person name="Gujja S."/>
            <person name="Saif S."/>
            <person name="Birren B."/>
        </authorList>
    </citation>
    <scope>NUCLEOTIDE SEQUENCE [LARGE SCALE GENOMIC DNA]</scope>
    <source>
        <strain evidence="2 3">ATCC 28783</strain>
    </source>
</reference>
<comment type="caution">
    <text evidence="2">The sequence shown here is derived from an EMBL/GenBank/DDBJ whole genome shotgun (WGS) entry which is preliminary data.</text>
</comment>
<dbReference type="EMBL" id="SDIL01000052">
    <property type="protein sequence ID" value="RXK38192.1"/>
    <property type="molecule type" value="Genomic_DNA"/>
</dbReference>
<evidence type="ECO:0000313" key="3">
    <source>
        <dbReference type="Proteomes" id="UP000289152"/>
    </source>
</evidence>
<dbReference type="InParanoid" id="A0A4Q1BKR2"/>
<feature type="region of interest" description="Disordered" evidence="1">
    <location>
        <begin position="397"/>
        <end position="452"/>
    </location>
</feature>
<proteinExistence type="predicted"/>
<keyword evidence="3" id="KW-1185">Reference proteome</keyword>
<organism evidence="2 3">
    <name type="scientific">Tremella mesenterica</name>
    <name type="common">Jelly fungus</name>
    <dbReference type="NCBI Taxonomy" id="5217"/>
    <lineage>
        <taxon>Eukaryota</taxon>
        <taxon>Fungi</taxon>
        <taxon>Dikarya</taxon>
        <taxon>Basidiomycota</taxon>
        <taxon>Agaricomycotina</taxon>
        <taxon>Tremellomycetes</taxon>
        <taxon>Tremellales</taxon>
        <taxon>Tremellaceae</taxon>
        <taxon>Tremella</taxon>
    </lineage>
</organism>
<dbReference type="AlphaFoldDB" id="A0A4Q1BKR2"/>
<evidence type="ECO:0000313" key="2">
    <source>
        <dbReference type="EMBL" id="RXK38192.1"/>
    </source>
</evidence>
<protein>
    <submittedName>
        <fullName evidence="2">Uncharacterized protein</fullName>
    </submittedName>
</protein>
<dbReference type="Proteomes" id="UP000289152">
    <property type="component" value="Unassembled WGS sequence"/>
</dbReference>
<feature type="region of interest" description="Disordered" evidence="1">
    <location>
        <begin position="610"/>
        <end position="638"/>
    </location>
</feature>
<name>A0A4Q1BKR2_TREME</name>
<accession>A0A4Q1BKR2</accession>
<gene>
    <name evidence="2" type="ORF">M231_04566</name>
</gene>
<evidence type="ECO:0000256" key="1">
    <source>
        <dbReference type="SAM" id="MobiDB-lite"/>
    </source>
</evidence>